<gene>
    <name evidence="12" type="ORF">Vbra_9053</name>
</gene>
<feature type="transmembrane region" description="Helical" evidence="10">
    <location>
        <begin position="425"/>
        <end position="446"/>
    </location>
</feature>
<dbReference type="GO" id="GO:0051453">
    <property type="term" value="P:regulation of intracellular pH"/>
    <property type="evidence" value="ECO:0007669"/>
    <property type="project" value="TreeGrafter"/>
</dbReference>
<evidence type="ECO:0000256" key="8">
    <source>
        <dbReference type="ARBA" id="ARBA00023201"/>
    </source>
</evidence>
<keyword evidence="7 10" id="KW-0472">Membrane</keyword>
<dbReference type="AlphaFoldDB" id="A0A0G4FE82"/>
<protein>
    <recommendedName>
        <fullName evidence="11">Cation/H+ exchanger transmembrane domain-containing protein</fullName>
    </recommendedName>
</protein>
<dbReference type="GO" id="GO:0015386">
    <property type="term" value="F:potassium:proton antiporter activity"/>
    <property type="evidence" value="ECO:0007669"/>
    <property type="project" value="TreeGrafter"/>
</dbReference>
<dbReference type="STRING" id="1169540.A0A0G4FE82"/>
<evidence type="ECO:0000256" key="6">
    <source>
        <dbReference type="ARBA" id="ARBA00023065"/>
    </source>
</evidence>
<evidence type="ECO:0000256" key="9">
    <source>
        <dbReference type="SAM" id="MobiDB-lite"/>
    </source>
</evidence>
<dbReference type="GO" id="GO:0015385">
    <property type="term" value="F:sodium:proton antiporter activity"/>
    <property type="evidence" value="ECO:0007669"/>
    <property type="project" value="InterPro"/>
</dbReference>
<feature type="transmembrane region" description="Helical" evidence="10">
    <location>
        <begin position="169"/>
        <end position="191"/>
    </location>
</feature>
<keyword evidence="13" id="KW-1185">Reference proteome</keyword>
<keyword evidence="3 10" id="KW-0812">Transmembrane</keyword>
<dbReference type="InterPro" id="IPR006153">
    <property type="entry name" value="Cation/H_exchanger_TM"/>
</dbReference>
<dbReference type="PANTHER" id="PTHR10110:SF197">
    <property type="entry name" value="SODIUM_HYDROGEN EXCHANGER"/>
    <property type="match status" value="1"/>
</dbReference>
<evidence type="ECO:0000256" key="4">
    <source>
        <dbReference type="ARBA" id="ARBA00022989"/>
    </source>
</evidence>
<keyword evidence="6" id="KW-0406">Ion transport</keyword>
<accession>A0A0G4FE82</accession>
<feature type="region of interest" description="Disordered" evidence="9">
    <location>
        <begin position="547"/>
        <end position="586"/>
    </location>
</feature>
<evidence type="ECO:0000313" key="12">
    <source>
        <dbReference type="EMBL" id="CEM11170.1"/>
    </source>
</evidence>
<feature type="domain" description="Cation/H+ exchanger transmembrane" evidence="11">
    <location>
        <begin position="20"/>
        <end position="433"/>
    </location>
</feature>
<feature type="region of interest" description="Disordered" evidence="9">
    <location>
        <begin position="472"/>
        <end position="532"/>
    </location>
</feature>
<dbReference type="GO" id="GO:0098719">
    <property type="term" value="P:sodium ion import across plasma membrane"/>
    <property type="evidence" value="ECO:0007669"/>
    <property type="project" value="TreeGrafter"/>
</dbReference>
<reference evidence="12 13" key="1">
    <citation type="submission" date="2014-11" db="EMBL/GenBank/DDBJ databases">
        <authorList>
            <person name="Zhu J."/>
            <person name="Qi W."/>
            <person name="Song R."/>
        </authorList>
    </citation>
    <scope>NUCLEOTIDE SEQUENCE [LARGE SCALE GENOMIC DNA]</scope>
</reference>
<feature type="transmembrane region" description="Helical" evidence="10">
    <location>
        <begin position="244"/>
        <end position="265"/>
    </location>
</feature>
<evidence type="ECO:0000313" key="13">
    <source>
        <dbReference type="Proteomes" id="UP000041254"/>
    </source>
</evidence>
<feature type="transmembrane region" description="Helical" evidence="10">
    <location>
        <begin position="12"/>
        <end position="31"/>
    </location>
</feature>
<feature type="transmembrane region" description="Helical" evidence="10">
    <location>
        <begin position="101"/>
        <end position="125"/>
    </location>
</feature>
<keyword evidence="8" id="KW-0739">Sodium transport</keyword>
<name>A0A0G4FE82_VITBC</name>
<sequence length="586" mass="63915">MQQTFDRHVFDLSTFFYVLILLVYLCLSHWLERMKHKYLQGPGMAIILGIFMGIILHVAYEQESAVKFADLYAYLLPPIIFNMGFNTTGESLMAAGRYIMHFGIVASLIFFAALMLVINSLFSHFTTLDGQPINASVYQGISLAAALVAVECTPGMCQFPADRFPKLRALLIGEGLLNNIVAILLSCAVAAEPPPEPSQWPPMGLVGFKVLYFLITSASTGFLFGLTISFVYNQLSDSPYSYLLYRYPSRSVALLFIWAYLGYVVADYLQFSPLLTLMCTALTMANYAWHSLSQEGRVVATEATKVASYFGEAMVFGSFGFALVAAWRRPGALSIPFILVLFLLVIALRFAILYTIAGIVYVCDRLFIRCCSPEALMSEPKGKELLLLALTGGIRGTVAYALILARTPPLDMRADSDRLLNTTVVGVSVLSVLLLDGLTPLALRLLKATDGIAKDADALPLKQPFLDGAPSAAVEGRSADRAGGGAHARLDPGESPSSRYESLPLSPSRRVSHDARENAEPAQPAAEPRKKGLAKWWSALDREYLRPLFGGQPEETLSTQPSGSYPLPPPPAAQTGPTAKEGIVRR</sequence>
<dbReference type="VEuPathDB" id="CryptoDB:Vbra_9053"/>
<dbReference type="Pfam" id="PF00999">
    <property type="entry name" value="Na_H_Exchanger"/>
    <property type="match status" value="1"/>
</dbReference>
<keyword evidence="5" id="KW-0915">Sodium</keyword>
<evidence type="ECO:0000256" key="5">
    <source>
        <dbReference type="ARBA" id="ARBA00023053"/>
    </source>
</evidence>
<feature type="transmembrane region" description="Helical" evidence="10">
    <location>
        <begin position="211"/>
        <end position="232"/>
    </location>
</feature>
<dbReference type="PANTHER" id="PTHR10110">
    <property type="entry name" value="SODIUM/HYDROGEN EXCHANGER"/>
    <property type="match status" value="1"/>
</dbReference>
<dbReference type="OMA" id="DHLDHFW"/>
<dbReference type="PhylomeDB" id="A0A0G4FE82"/>
<proteinExistence type="predicted"/>
<dbReference type="Proteomes" id="UP000041254">
    <property type="component" value="Unassembled WGS sequence"/>
</dbReference>
<feature type="transmembrane region" description="Helical" evidence="10">
    <location>
        <begin position="309"/>
        <end position="327"/>
    </location>
</feature>
<feature type="transmembrane region" description="Helical" evidence="10">
    <location>
        <begin position="333"/>
        <end position="364"/>
    </location>
</feature>
<feature type="transmembrane region" description="Helical" evidence="10">
    <location>
        <begin position="72"/>
        <end position="89"/>
    </location>
</feature>
<feature type="transmembrane region" description="Helical" evidence="10">
    <location>
        <begin position="43"/>
        <end position="60"/>
    </location>
</feature>
<feature type="transmembrane region" description="Helical" evidence="10">
    <location>
        <begin position="385"/>
        <end position="405"/>
    </location>
</feature>
<organism evidence="12 13">
    <name type="scientific">Vitrella brassicaformis (strain CCMP3155)</name>
    <dbReference type="NCBI Taxonomy" id="1169540"/>
    <lineage>
        <taxon>Eukaryota</taxon>
        <taxon>Sar</taxon>
        <taxon>Alveolata</taxon>
        <taxon>Colpodellida</taxon>
        <taxon>Vitrellaceae</taxon>
        <taxon>Vitrella</taxon>
    </lineage>
</organism>
<evidence type="ECO:0000256" key="2">
    <source>
        <dbReference type="ARBA" id="ARBA00022448"/>
    </source>
</evidence>
<dbReference type="GO" id="GO:0005886">
    <property type="term" value="C:plasma membrane"/>
    <property type="evidence" value="ECO:0007669"/>
    <property type="project" value="TreeGrafter"/>
</dbReference>
<dbReference type="OrthoDB" id="196264at2759"/>
<evidence type="ECO:0000256" key="10">
    <source>
        <dbReference type="SAM" id="Phobius"/>
    </source>
</evidence>
<evidence type="ECO:0000256" key="1">
    <source>
        <dbReference type="ARBA" id="ARBA00004141"/>
    </source>
</evidence>
<evidence type="ECO:0000256" key="7">
    <source>
        <dbReference type="ARBA" id="ARBA00023136"/>
    </source>
</evidence>
<keyword evidence="2" id="KW-0813">Transport</keyword>
<dbReference type="InterPro" id="IPR018422">
    <property type="entry name" value="Cation/H_exchanger_CPA1"/>
</dbReference>
<dbReference type="EMBL" id="CDMY01000410">
    <property type="protein sequence ID" value="CEM11170.1"/>
    <property type="molecule type" value="Genomic_DNA"/>
</dbReference>
<evidence type="ECO:0000256" key="3">
    <source>
        <dbReference type="ARBA" id="ARBA00022692"/>
    </source>
</evidence>
<comment type="subcellular location">
    <subcellularLocation>
        <location evidence="1">Membrane</location>
        <topology evidence="1">Multi-pass membrane protein</topology>
    </subcellularLocation>
</comment>
<keyword evidence="4 10" id="KW-1133">Transmembrane helix</keyword>
<evidence type="ECO:0000259" key="11">
    <source>
        <dbReference type="Pfam" id="PF00999"/>
    </source>
</evidence>
<dbReference type="InParanoid" id="A0A0G4FE82"/>
<feature type="transmembrane region" description="Helical" evidence="10">
    <location>
        <begin position="271"/>
        <end position="289"/>
    </location>
</feature>